<dbReference type="Pfam" id="PF13540">
    <property type="entry name" value="RCC1_2"/>
    <property type="match status" value="1"/>
</dbReference>
<evidence type="ECO:0000313" key="4">
    <source>
        <dbReference type="Proteomes" id="UP001595803"/>
    </source>
</evidence>
<feature type="domain" description="RCC1-like" evidence="2">
    <location>
        <begin position="117"/>
        <end position="320"/>
    </location>
</feature>
<accession>A0ABV7Z1P4</accession>
<proteinExistence type="predicted"/>
<name>A0ABV7Z1P4_9DEIO</name>
<dbReference type="InterPro" id="IPR058923">
    <property type="entry name" value="RCC1-like_dom"/>
</dbReference>
<comment type="caution">
    <text evidence="3">The sequence shown here is derived from an EMBL/GenBank/DDBJ whole genome shotgun (WGS) entry which is preliminary data.</text>
</comment>
<evidence type="ECO:0000313" key="3">
    <source>
        <dbReference type="EMBL" id="MFC3831351.1"/>
    </source>
</evidence>
<dbReference type="Pfam" id="PF00415">
    <property type="entry name" value="RCC1"/>
    <property type="match status" value="1"/>
</dbReference>
<dbReference type="EMBL" id="JBHRZG010000001">
    <property type="protein sequence ID" value="MFC3831351.1"/>
    <property type="molecule type" value="Genomic_DNA"/>
</dbReference>
<dbReference type="PROSITE" id="PS50012">
    <property type="entry name" value="RCC1_3"/>
    <property type="match status" value="6"/>
</dbReference>
<sequence>MTYTLTSVVKQFDPGTRALRNYVNFPTRGGRSLPAYYDVTATDSTGTAVTTPLVMCGDTAAVAITDIRTTAHPRRFRVEVQELGDHLLTVQAGSTCTPSGTALVAQPVRGTALAPQGFTLSAGGLHSLALMTDDAVKAWGDNSFGQLGDGTNSNVDRTFAPIKGLSGVVAVSAGEDHSLALRSDGTVLAWGSNSRGQLSDASTYQYQRATPVAVGGLSGVISVTAGYWASLAIVSDGTVRAWGWNQNGQLGDGTTTDHLTPVAVKGLDNVVALATGEVHTLALRSDGTVRAWGFNGAAQLGDGTTTARTTPVAVDDLTDVVELAAGHGHSLALKADGTVEAWGNNIFGQLGEPPSAIVRATPAPVSGLSGIVHVSTGASSSLALTSDGTVLAWPSDAGTPASTGGAPPHVPAVVGGLKTVIAVDAGSGHHLALQSDGTVQAWGGGGAGQLGYDVAGNRSTPAPVTSLGSVKLPTP</sequence>
<dbReference type="PANTHER" id="PTHR22870:SF408">
    <property type="entry name" value="OS09G0560450 PROTEIN"/>
    <property type="match status" value="1"/>
</dbReference>
<organism evidence="3 4">
    <name type="scientific">Deinococcus rufus</name>
    <dbReference type="NCBI Taxonomy" id="2136097"/>
    <lineage>
        <taxon>Bacteria</taxon>
        <taxon>Thermotogati</taxon>
        <taxon>Deinococcota</taxon>
        <taxon>Deinococci</taxon>
        <taxon>Deinococcales</taxon>
        <taxon>Deinococcaceae</taxon>
        <taxon>Deinococcus</taxon>
    </lineage>
</organism>
<dbReference type="InterPro" id="IPR000408">
    <property type="entry name" value="Reg_chr_condens"/>
</dbReference>
<dbReference type="Pfam" id="PF25390">
    <property type="entry name" value="WD40_RLD"/>
    <property type="match status" value="1"/>
</dbReference>
<evidence type="ECO:0000259" key="2">
    <source>
        <dbReference type="Pfam" id="PF25390"/>
    </source>
</evidence>
<dbReference type="Gene3D" id="2.130.10.30">
    <property type="entry name" value="Regulator of chromosome condensation 1/beta-lactamase-inhibitor protein II"/>
    <property type="match status" value="2"/>
</dbReference>
<dbReference type="InterPro" id="IPR009091">
    <property type="entry name" value="RCC1/BLIP-II"/>
</dbReference>
<gene>
    <name evidence="3" type="ORF">ACFOSB_00550</name>
</gene>
<dbReference type="InterPro" id="IPR051210">
    <property type="entry name" value="Ub_ligase/GEF_domain"/>
</dbReference>
<reference evidence="4" key="1">
    <citation type="journal article" date="2019" name="Int. J. Syst. Evol. Microbiol.">
        <title>The Global Catalogue of Microorganisms (GCM) 10K type strain sequencing project: providing services to taxonomists for standard genome sequencing and annotation.</title>
        <authorList>
            <consortium name="The Broad Institute Genomics Platform"/>
            <consortium name="The Broad Institute Genome Sequencing Center for Infectious Disease"/>
            <person name="Wu L."/>
            <person name="Ma J."/>
        </authorList>
    </citation>
    <scope>NUCLEOTIDE SEQUENCE [LARGE SCALE GENOMIC DNA]</scope>
    <source>
        <strain evidence="4">CCTCC AB 2017081</strain>
    </source>
</reference>
<keyword evidence="4" id="KW-1185">Reference proteome</keyword>
<evidence type="ECO:0000256" key="1">
    <source>
        <dbReference type="ARBA" id="ARBA00022737"/>
    </source>
</evidence>
<keyword evidence="1" id="KW-0677">Repeat</keyword>
<dbReference type="PRINTS" id="PR00633">
    <property type="entry name" value="RCCNDNSATION"/>
</dbReference>
<dbReference type="PROSITE" id="PS00626">
    <property type="entry name" value="RCC1_2"/>
    <property type="match status" value="3"/>
</dbReference>
<protein>
    <submittedName>
        <fullName evidence="3">RCC1 domain-containing protein</fullName>
    </submittedName>
</protein>
<dbReference type="SUPFAM" id="SSF50985">
    <property type="entry name" value="RCC1/BLIP-II"/>
    <property type="match status" value="2"/>
</dbReference>
<dbReference type="Proteomes" id="UP001595803">
    <property type="component" value="Unassembled WGS sequence"/>
</dbReference>
<dbReference type="RefSeq" id="WP_322473170.1">
    <property type="nucleotide sequence ID" value="NZ_JBHRZG010000001.1"/>
</dbReference>
<dbReference type="PANTHER" id="PTHR22870">
    <property type="entry name" value="REGULATOR OF CHROMOSOME CONDENSATION"/>
    <property type="match status" value="1"/>
</dbReference>